<dbReference type="eggNOG" id="COG1672">
    <property type="taxonomic scope" value="Bacteria"/>
</dbReference>
<accession>F4L0N2</accession>
<evidence type="ECO:0008006" key="3">
    <source>
        <dbReference type="Google" id="ProtNLM"/>
    </source>
</evidence>
<keyword evidence="2" id="KW-1185">Reference proteome</keyword>
<sequence length="395" mass="46212">MNNWKNPKIIVGNVAKGDFYFPRLDIEAQIWEELDKGSHILLAAPRRVGKTSVMLSMLENSPADTRCIFKNIQGVQSEEQFYQQFFESMLECLNKFQQGMGWFKDLFKRLNIQEINLEGVKFGDKKPLDYPEEIHRLLVKLSENKVKIVLFMDELPEVLNNLYKKQQIQEAKSILNNLRMWRQNPLFHGYFHLVLAGSVGVHHIVKIIEGRTADINDLSVIDFEALTKEEARQYLHWATGEATVQYNDALSEHLLSKIHYFIPYFINLLLDEINKAARKSQNPSISRADIDAAFDKVVKNSAHFEEWKNRIFDYYPKPEADFLNEVLTFIAHYGKISKQELYNLAVKHLLQNNYMTLVRDLENDGYLVEQGEHHIYISPFLQAFWKQDNPVYHGK</sequence>
<organism evidence="1 2">
    <name type="scientific">Haliscomenobacter hydrossis (strain ATCC 27775 / DSM 1100 / LMG 10767 / O)</name>
    <dbReference type="NCBI Taxonomy" id="760192"/>
    <lineage>
        <taxon>Bacteria</taxon>
        <taxon>Pseudomonadati</taxon>
        <taxon>Bacteroidota</taxon>
        <taxon>Saprospiria</taxon>
        <taxon>Saprospirales</taxon>
        <taxon>Haliscomenobacteraceae</taxon>
        <taxon>Haliscomenobacter</taxon>
    </lineage>
</organism>
<dbReference type="AlphaFoldDB" id="F4L0N2"/>
<gene>
    <name evidence="1" type="ordered locus">Halhy_1624</name>
</gene>
<dbReference type="Proteomes" id="UP000008461">
    <property type="component" value="Chromosome"/>
</dbReference>
<dbReference type="HOGENOM" id="CLU_054748_0_0_10"/>
<dbReference type="Gene3D" id="3.40.50.300">
    <property type="entry name" value="P-loop containing nucleotide triphosphate hydrolases"/>
    <property type="match status" value="1"/>
</dbReference>
<dbReference type="EMBL" id="CP002691">
    <property type="protein sequence ID" value="AEE49514.1"/>
    <property type="molecule type" value="Genomic_DNA"/>
</dbReference>
<name>F4L0N2_HALH1</name>
<dbReference type="KEGG" id="hhy:Halhy_1624"/>
<evidence type="ECO:0000313" key="2">
    <source>
        <dbReference type="Proteomes" id="UP000008461"/>
    </source>
</evidence>
<evidence type="ECO:0000313" key="1">
    <source>
        <dbReference type="EMBL" id="AEE49514.1"/>
    </source>
</evidence>
<dbReference type="OrthoDB" id="9805535at2"/>
<reference evidence="1 2" key="1">
    <citation type="journal article" date="2011" name="Stand. Genomic Sci.">
        <title>Complete genome sequence of Haliscomenobacter hydrossis type strain (O).</title>
        <authorList>
            <consortium name="US DOE Joint Genome Institute (JGI-PGF)"/>
            <person name="Daligault H."/>
            <person name="Lapidus A."/>
            <person name="Zeytun A."/>
            <person name="Nolan M."/>
            <person name="Lucas S."/>
            <person name="Del Rio T.G."/>
            <person name="Tice H."/>
            <person name="Cheng J.F."/>
            <person name="Tapia R."/>
            <person name="Han C."/>
            <person name="Goodwin L."/>
            <person name="Pitluck S."/>
            <person name="Liolios K."/>
            <person name="Pagani I."/>
            <person name="Ivanova N."/>
            <person name="Huntemann M."/>
            <person name="Mavromatis K."/>
            <person name="Mikhailova N."/>
            <person name="Pati A."/>
            <person name="Chen A."/>
            <person name="Palaniappan K."/>
            <person name="Land M."/>
            <person name="Hauser L."/>
            <person name="Brambilla E.M."/>
            <person name="Rohde M."/>
            <person name="Verbarg S."/>
            <person name="Goker M."/>
            <person name="Bristow J."/>
            <person name="Eisen J.A."/>
            <person name="Markowitz V."/>
            <person name="Hugenholtz P."/>
            <person name="Kyrpides N.C."/>
            <person name="Klenk H.P."/>
            <person name="Woyke T."/>
        </authorList>
    </citation>
    <scope>NUCLEOTIDE SEQUENCE [LARGE SCALE GENOMIC DNA]</scope>
    <source>
        <strain evidence="2">ATCC 27775 / DSM 1100 / LMG 10767 / O</strain>
    </source>
</reference>
<dbReference type="SUPFAM" id="SSF52540">
    <property type="entry name" value="P-loop containing nucleoside triphosphate hydrolases"/>
    <property type="match status" value="1"/>
</dbReference>
<protein>
    <recommendedName>
        <fullName evidence="3">ATP-binding protein</fullName>
    </recommendedName>
</protein>
<dbReference type="PANTHER" id="PTHR34301:SF8">
    <property type="entry name" value="ATPASE DOMAIN-CONTAINING PROTEIN"/>
    <property type="match status" value="1"/>
</dbReference>
<dbReference type="InterPro" id="IPR027417">
    <property type="entry name" value="P-loop_NTPase"/>
</dbReference>
<proteinExistence type="predicted"/>
<reference key="2">
    <citation type="submission" date="2011-04" db="EMBL/GenBank/DDBJ databases">
        <title>Complete sequence of chromosome of Haliscomenobacter hydrossis DSM 1100.</title>
        <authorList>
            <consortium name="US DOE Joint Genome Institute (JGI-PGF)"/>
            <person name="Lucas S."/>
            <person name="Han J."/>
            <person name="Lapidus A."/>
            <person name="Bruce D."/>
            <person name="Goodwin L."/>
            <person name="Pitluck S."/>
            <person name="Peters L."/>
            <person name="Kyrpides N."/>
            <person name="Mavromatis K."/>
            <person name="Ivanova N."/>
            <person name="Ovchinnikova G."/>
            <person name="Pagani I."/>
            <person name="Daligault H."/>
            <person name="Detter J.C."/>
            <person name="Han C."/>
            <person name="Land M."/>
            <person name="Hauser L."/>
            <person name="Markowitz V."/>
            <person name="Cheng J.-F."/>
            <person name="Hugenholtz P."/>
            <person name="Woyke T."/>
            <person name="Wu D."/>
            <person name="Verbarg S."/>
            <person name="Frueling A."/>
            <person name="Brambilla E."/>
            <person name="Klenk H.-P."/>
            <person name="Eisen J.A."/>
        </authorList>
    </citation>
    <scope>NUCLEOTIDE SEQUENCE</scope>
    <source>
        <strain>DSM 1100</strain>
    </source>
</reference>
<dbReference type="RefSeq" id="WP_013764068.1">
    <property type="nucleotide sequence ID" value="NC_015510.1"/>
</dbReference>
<dbReference type="PANTHER" id="PTHR34301">
    <property type="entry name" value="DNA-BINDING PROTEIN-RELATED"/>
    <property type="match status" value="1"/>
</dbReference>